<organism evidence="1 2">
    <name type="scientific">Marmoricola endophyticus</name>
    <dbReference type="NCBI Taxonomy" id="2040280"/>
    <lineage>
        <taxon>Bacteria</taxon>
        <taxon>Bacillati</taxon>
        <taxon>Actinomycetota</taxon>
        <taxon>Actinomycetes</taxon>
        <taxon>Propionibacteriales</taxon>
        <taxon>Nocardioidaceae</taxon>
        <taxon>Marmoricola</taxon>
    </lineage>
</organism>
<sequence>MNARPVTASDEARRRSYYTEGFAHQNPIPAACRVGSLLMTGNIHGADPTSGEMPADVREQTRNMFGHLRTTLAAAGGSTHDVVKLTVRLRDHQDRSALNEEWLATFPDPDSRPARETLPGTTRADILVQCNAVAVLDDGSPAH</sequence>
<dbReference type="PANTHER" id="PTHR11803">
    <property type="entry name" value="2-IMINOBUTANOATE/2-IMINOPROPANOATE DEAMINASE RIDA"/>
    <property type="match status" value="1"/>
</dbReference>
<dbReference type="PANTHER" id="PTHR11803:SF39">
    <property type="entry name" value="2-IMINOBUTANOATE_2-IMINOPROPANOATE DEAMINASE"/>
    <property type="match status" value="1"/>
</dbReference>
<reference evidence="1" key="1">
    <citation type="journal article" date="2014" name="Int. J. Syst. Evol. Microbiol.">
        <title>Complete genome sequence of Corynebacterium casei LMG S-19264T (=DSM 44701T), isolated from a smear-ripened cheese.</title>
        <authorList>
            <consortium name="US DOE Joint Genome Institute (JGI-PGF)"/>
            <person name="Walter F."/>
            <person name="Albersmeier A."/>
            <person name="Kalinowski J."/>
            <person name="Ruckert C."/>
        </authorList>
    </citation>
    <scope>NUCLEOTIDE SEQUENCE</scope>
    <source>
        <strain evidence="1">CGMCC 1.16067</strain>
    </source>
</reference>
<evidence type="ECO:0000313" key="1">
    <source>
        <dbReference type="EMBL" id="GGF51158.1"/>
    </source>
</evidence>
<protein>
    <recommendedName>
        <fullName evidence="3">RidA family protein</fullName>
    </recommendedName>
</protein>
<dbReference type="InterPro" id="IPR035959">
    <property type="entry name" value="RutC-like_sf"/>
</dbReference>
<evidence type="ECO:0000313" key="2">
    <source>
        <dbReference type="Proteomes" id="UP000649179"/>
    </source>
</evidence>
<dbReference type="GO" id="GO:0019239">
    <property type="term" value="F:deaminase activity"/>
    <property type="evidence" value="ECO:0007669"/>
    <property type="project" value="TreeGrafter"/>
</dbReference>
<reference evidence="1" key="2">
    <citation type="submission" date="2020-09" db="EMBL/GenBank/DDBJ databases">
        <authorList>
            <person name="Sun Q."/>
            <person name="Zhou Y."/>
        </authorList>
    </citation>
    <scope>NUCLEOTIDE SEQUENCE</scope>
    <source>
        <strain evidence="1">CGMCC 1.16067</strain>
    </source>
</reference>
<evidence type="ECO:0008006" key="3">
    <source>
        <dbReference type="Google" id="ProtNLM"/>
    </source>
</evidence>
<accession>A0A917BLR8</accession>
<dbReference type="InterPro" id="IPR006175">
    <property type="entry name" value="YjgF/YER057c/UK114"/>
</dbReference>
<name>A0A917BLR8_9ACTN</name>
<keyword evidence="2" id="KW-1185">Reference proteome</keyword>
<dbReference type="CDD" id="cd00448">
    <property type="entry name" value="YjgF_YER057c_UK114_family"/>
    <property type="match status" value="1"/>
</dbReference>
<dbReference type="SUPFAM" id="SSF55298">
    <property type="entry name" value="YjgF-like"/>
    <property type="match status" value="1"/>
</dbReference>
<dbReference type="Proteomes" id="UP000649179">
    <property type="component" value="Unassembled WGS sequence"/>
</dbReference>
<dbReference type="Gene3D" id="3.30.1330.40">
    <property type="entry name" value="RutC-like"/>
    <property type="match status" value="1"/>
</dbReference>
<dbReference type="Pfam" id="PF01042">
    <property type="entry name" value="Ribonuc_L-PSP"/>
    <property type="match status" value="1"/>
</dbReference>
<dbReference type="EMBL" id="BMKQ01000001">
    <property type="protein sequence ID" value="GGF51158.1"/>
    <property type="molecule type" value="Genomic_DNA"/>
</dbReference>
<dbReference type="AlphaFoldDB" id="A0A917BLR8"/>
<comment type="caution">
    <text evidence="1">The sequence shown here is derived from an EMBL/GenBank/DDBJ whole genome shotgun (WGS) entry which is preliminary data.</text>
</comment>
<proteinExistence type="predicted"/>
<dbReference type="GO" id="GO:0005829">
    <property type="term" value="C:cytosol"/>
    <property type="evidence" value="ECO:0007669"/>
    <property type="project" value="TreeGrafter"/>
</dbReference>
<gene>
    <name evidence="1" type="ORF">GCM10011519_26440</name>
</gene>